<dbReference type="EMBL" id="JACGWT010000006">
    <property type="protein sequence ID" value="MBA8795912.1"/>
    <property type="molecule type" value="Genomic_DNA"/>
</dbReference>
<evidence type="ECO:0000313" key="2">
    <source>
        <dbReference type="Proteomes" id="UP000523079"/>
    </source>
</evidence>
<dbReference type="InterPro" id="IPR007061">
    <property type="entry name" value="MST-like"/>
</dbReference>
<organism evidence="1 2">
    <name type="scientific">Microlunatus kandeliicorticis</name>
    <dbReference type="NCBI Taxonomy" id="1759536"/>
    <lineage>
        <taxon>Bacteria</taxon>
        <taxon>Bacillati</taxon>
        <taxon>Actinomycetota</taxon>
        <taxon>Actinomycetes</taxon>
        <taxon>Propionibacteriales</taxon>
        <taxon>Propionibacteriaceae</taxon>
        <taxon>Microlunatus</taxon>
    </lineage>
</organism>
<dbReference type="SUPFAM" id="SSF109854">
    <property type="entry name" value="DinB/YfiT-like putative metalloenzymes"/>
    <property type="match status" value="1"/>
</dbReference>
<proteinExistence type="predicted"/>
<evidence type="ECO:0008006" key="3">
    <source>
        <dbReference type="Google" id="ProtNLM"/>
    </source>
</evidence>
<evidence type="ECO:0000313" key="1">
    <source>
        <dbReference type="EMBL" id="MBA8795912.1"/>
    </source>
</evidence>
<reference evidence="1 2" key="1">
    <citation type="submission" date="2020-07" db="EMBL/GenBank/DDBJ databases">
        <title>Sequencing the genomes of 1000 actinobacteria strains.</title>
        <authorList>
            <person name="Klenk H.-P."/>
        </authorList>
    </citation>
    <scope>NUCLEOTIDE SEQUENCE [LARGE SCALE GENOMIC DNA]</scope>
    <source>
        <strain evidence="1 2">DSM 100723</strain>
    </source>
</reference>
<keyword evidence="2" id="KW-1185">Reference proteome</keyword>
<dbReference type="Pfam" id="PF04978">
    <property type="entry name" value="MST"/>
    <property type="match status" value="1"/>
</dbReference>
<gene>
    <name evidence="1" type="ORF">FHX74_003553</name>
</gene>
<sequence>MDWTGLPYEECLQGDEVAMLQFALDRVRRQFAWKTGNLTADQLRRPHPTSSMTLAGLVKHLALVEAGAAARAAGRPIGAPWDERSEEQNEAWTWASALEDEPDELYALWYREAERGRRLWAELSRDGGLDATIDEGDPDWVTSRRRLLVDLLEEYLRHTGHADLLREAVDGLRGNDPD</sequence>
<dbReference type="RefSeq" id="WP_182561514.1">
    <property type="nucleotide sequence ID" value="NZ_JACGWT010000006.1"/>
</dbReference>
<dbReference type="InterPro" id="IPR034660">
    <property type="entry name" value="DinB/YfiT-like"/>
</dbReference>
<name>A0A7W3P7F6_9ACTN</name>
<dbReference type="AlphaFoldDB" id="A0A7W3P7F6"/>
<accession>A0A7W3P7F6</accession>
<dbReference type="Proteomes" id="UP000523079">
    <property type="component" value="Unassembled WGS sequence"/>
</dbReference>
<protein>
    <recommendedName>
        <fullName evidence="3">Mini-circle protein</fullName>
    </recommendedName>
</protein>
<dbReference type="Gene3D" id="1.20.120.450">
    <property type="entry name" value="dinb family like domain"/>
    <property type="match status" value="1"/>
</dbReference>
<comment type="caution">
    <text evidence="1">The sequence shown here is derived from an EMBL/GenBank/DDBJ whole genome shotgun (WGS) entry which is preliminary data.</text>
</comment>